<keyword evidence="3" id="KW-1185">Reference proteome</keyword>
<keyword evidence="1" id="KW-0732">Signal</keyword>
<reference evidence="2 3" key="1">
    <citation type="journal article" date="2011" name="PLoS Genet.">
        <title>Genome sequencing and comparative transcriptomics of the model entomopathogenic fungi Metarhizium anisopliae and M. acridum.</title>
        <authorList>
            <person name="Gao Q."/>
            <person name="Jin K."/>
            <person name="Ying S.H."/>
            <person name="Zhang Y."/>
            <person name="Xiao G."/>
            <person name="Shang Y."/>
            <person name="Duan Z."/>
            <person name="Hu X."/>
            <person name="Xie X.Q."/>
            <person name="Zhou G."/>
            <person name="Peng G."/>
            <person name="Luo Z."/>
            <person name="Huang W."/>
            <person name="Wang B."/>
            <person name="Fang W."/>
            <person name="Wang S."/>
            <person name="Zhong Y."/>
            <person name="Ma L.J."/>
            <person name="St Leger R.J."/>
            <person name="Zhao G.P."/>
            <person name="Pei Y."/>
            <person name="Feng M.G."/>
            <person name="Xia Y."/>
            <person name="Wang C."/>
        </authorList>
    </citation>
    <scope>NUCLEOTIDE SEQUENCE [LARGE SCALE GENOMIC DNA]</scope>
    <source>
        <strain evidence="2 3">CQMa 102</strain>
    </source>
</reference>
<protein>
    <recommendedName>
        <fullName evidence="4">Secreted protein</fullName>
    </recommendedName>
</protein>
<feature type="chain" id="PRO_5003234921" description="Secreted protein" evidence="1">
    <location>
        <begin position="21"/>
        <end position="100"/>
    </location>
</feature>
<feature type="signal peptide" evidence="1">
    <location>
        <begin position="1"/>
        <end position="20"/>
    </location>
</feature>
<evidence type="ECO:0000256" key="1">
    <source>
        <dbReference type="SAM" id="SignalP"/>
    </source>
</evidence>
<dbReference type="AlphaFoldDB" id="E9E0A3"/>
<evidence type="ECO:0000313" key="3">
    <source>
        <dbReference type="Proteomes" id="UP000002499"/>
    </source>
</evidence>
<proteinExistence type="predicted"/>
<dbReference type="InParanoid" id="E9E0A3"/>
<dbReference type="Proteomes" id="UP000002499">
    <property type="component" value="Unassembled WGS sequence"/>
</dbReference>
<name>E9E0A3_METAQ</name>
<dbReference type="EMBL" id="GL698488">
    <property type="protein sequence ID" value="EFY90704.1"/>
    <property type="molecule type" value="Genomic_DNA"/>
</dbReference>
<sequence>MVPLPLSFVLVRFAVHAIQSFAPLLSFTCTATEAAFAHFIIMPRDPKSSLRFGRPSVRRFNKDAAKAAVQKYQEKPLSEVCRLDPKTRQRRERIWQNWEE</sequence>
<gene>
    <name evidence="2" type="ORF">MAC_03284</name>
</gene>
<organism evidence="3">
    <name type="scientific">Metarhizium acridum (strain CQMa 102)</name>
    <dbReference type="NCBI Taxonomy" id="655827"/>
    <lineage>
        <taxon>Eukaryota</taxon>
        <taxon>Fungi</taxon>
        <taxon>Dikarya</taxon>
        <taxon>Ascomycota</taxon>
        <taxon>Pezizomycotina</taxon>
        <taxon>Sordariomycetes</taxon>
        <taxon>Hypocreomycetidae</taxon>
        <taxon>Hypocreales</taxon>
        <taxon>Clavicipitaceae</taxon>
        <taxon>Metarhizium</taxon>
    </lineage>
</organism>
<evidence type="ECO:0008006" key="4">
    <source>
        <dbReference type="Google" id="ProtNLM"/>
    </source>
</evidence>
<dbReference type="HOGENOM" id="CLU_2306736_0_0_1"/>
<evidence type="ECO:0000313" key="2">
    <source>
        <dbReference type="EMBL" id="EFY90704.1"/>
    </source>
</evidence>
<dbReference type="OrthoDB" id="4935235at2759"/>
<accession>E9E0A3</accession>